<evidence type="ECO:0000313" key="4">
    <source>
        <dbReference type="Proteomes" id="UP000271889"/>
    </source>
</evidence>
<feature type="compositionally biased region" description="Low complexity" evidence="2">
    <location>
        <begin position="41"/>
        <end position="51"/>
    </location>
</feature>
<dbReference type="Gene3D" id="2.130.10.10">
    <property type="entry name" value="YVTN repeat-like/Quinoprotein amine dehydrogenase"/>
    <property type="match status" value="1"/>
</dbReference>
<organism evidence="3 4">
    <name type="scientific">Cylicostephanus goldi</name>
    <name type="common">Nematode worm</name>
    <dbReference type="NCBI Taxonomy" id="71465"/>
    <lineage>
        <taxon>Eukaryota</taxon>
        <taxon>Metazoa</taxon>
        <taxon>Ecdysozoa</taxon>
        <taxon>Nematoda</taxon>
        <taxon>Chromadorea</taxon>
        <taxon>Rhabditida</taxon>
        <taxon>Rhabditina</taxon>
        <taxon>Rhabditomorpha</taxon>
        <taxon>Strongyloidea</taxon>
        <taxon>Strongylidae</taxon>
        <taxon>Cylicostephanus</taxon>
    </lineage>
</organism>
<dbReference type="PROSITE" id="PS50082">
    <property type="entry name" value="WD_REPEATS_2"/>
    <property type="match status" value="1"/>
</dbReference>
<evidence type="ECO:0000256" key="2">
    <source>
        <dbReference type="SAM" id="MobiDB-lite"/>
    </source>
</evidence>
<dbReference type="EMBL" id="UYRV01108485">
    <property type="protein sequence ID" value="VDN24381.1"/>
    <property type="molecule type" value="Genomic_DNA"/>
</dbReference>
<accession>A0A3P7N0L2</accession>
<keyword evidence="4" id="KW-1185">Reference proteome</keyword>
<protein>
    <submittedName>
        <fullName evidence="3">Uncharacterized protein</fullName>
    </submittedName>
</protein>
<feature type="repeat" description="WD" evidence="1">
    <location>
        <begin position="115"/>
        <end position="145"/>
    </location>
</feature>
<dbReference type="InterPro" id="IPR036322">
    <property type="entry name" value="WD40_repeat_dom_sf"/>
</dbReference>
<sequence length="181" mass="19952">MPAPIPTALPASMATMVHQGSPRPHSTMMAQQMPPAVPQRPMSMPPNGSGSPVQFEPVCRYEDTQAIRTVAFHPTGRYFAIGTNSKQLHICRYPDIRKLSVTDQVRHPEILLSRPKQHRGSVYCLGFNPTGDLLATGSNDKTLRLMAFSSDVCKIGAEMEFGFHDGTIRDVVFLEDSANRS</sequence>
<dbReference type="PROSITE" id="PS50294">
    <property type="entry name" value="WD_REPEATS_REGION"/>
    <property type="match status" value="1"/>
</dbReference>
<dbReference type="PANTHER" id="PTHR19863">
    <property type="entry name" value="NEMITIN (NEURONAL ENRICHED MAP INTERACTING PROTEIN) HOMOLOG"/>
    <property type="match status" value="1"/>
</dbReference>
<dbReference type="SUPFAM" id="SSF50978">
    <property type="entry name" value="WD40 repeat-like"/>
    <property type="match status" value="1"/>
</dbReference>
<dbReference type="Pfam" id="PF00400">
    <property type="entry name" value="WD40"/>
    <property type="match status" value="2"/>
</dbReference>
<dbReference type="InterPro" id="IPR040067">
    <property type="entry name" value="WDR47"/>
</dbReference>
<dbReference type="SMART" id="SM00320">
    <property type="entry name" value="WD40"/>
    <property type="match status" value="2"/>
</dbReference>
<evidence type="ECO:0000256" key="1">
    <source>
        <dbReference type="PROSITE-ProRule" id="PRU00221"/>
    </source>
</evidence>
<proteinExistence type="predicted"/>
<evidence type="ECO:0000313" key="3">
    <source>
        <dbReference type="EMBL" id="VDN24381.1"/>
    </source>
</evidence>
<gene>
    <name evidence="3" type="ORF">CGOC_LOCUS9818</name>
</gene>
<dbReference type="PANTHER" id="PTHR19863:SF5">
    <property type="entry name" value="WD REPEAT-CONTAINING PROTEIN 47"/>
    <property type="match status" value="1"/>
</dbReference>
<dbReference type="Proteomes" id="UP000271889">
    <property type="component" value="Unassembled WGS sequence"/>
</dbReference>
<dbReference type="AlphaFoldDB" id="A0A3P7N0L2"/>
<feature type="region of interest" description="Disordered" evidence="2">
    <location>
        <begin position="1"/>
        <end position="51"/>
    </location>
</feature>
<keyword evidence="1" id="KW-0853">WD repeat</keyword>
<dbReference type="InterPro" id="IPR001680">
    <property type="entry name" value="WD40_rpt"/>
</dbReference>
<reference evidence="3 4" key="1">
    <citation type="submission" date="2018-11" db="EMBL/GenBank/DDBJ databases">
        <authorList>
            <consortium name="Pathogen Informatics"/>
        </authorList>
    </citation>
    <scope>NUCLEOTIDE SEQUENCE [LARGE SCALE GENOMIC DNA]</scope>
</reference>
<dbReference type="OrthoDB" id="187712at2759"/>
<name>A0A3P7N0L2_CYLGO</name>
<dbReference type="InterPro" id="IPR015943">
    <property type="entry name" value="WD40/YVTN_repeat-like_dom_sf"/>
</dbReference>